<protein>
    <submittedName>
        <fullName evidence="2">Uncharacterized protein</fullName>
    </submittedName>
</protein>
<dbReference type="EMBL" id="JBDNCH010000002">
    <property type="protein sequence ID" value="MEN9060329.1"/>
    <property type="molecule type" value="Genomic_DNA"/>
</dbReference>
<proteinExistence type="predicted"/>
<accession>A0AAW9S8N8</accession>
<dbReference type="Proteomes" id="UP001428774">
    <property type="component" value="Unassembled WGS sequence"/>
</dbReference>
<sequence length="161" mass="16628">MQVSGISSLSAPQGSGDPALSSGAGADSTERTKVLPVVGMRDPETQRSAGPPAQFWRTLNGGPDPATHIAPPSIMQIKITQMLDEQAIATKDTGEGPAPPVANRDKAPGHPFGTAETAMAPPATRPDTTGTEDAPRRRAPAPEGYEAAASVIRERRIAVDA</sequence>
<keyword evidence="3" id="KW-1185">Reference proteome</keyword>
<comment type="caution">
    <text evidence="2">The sequence shown here is derived from an EMBL/GenBank/DDBJ whole genome shotgun (WGS) entry which is preliminary data.</text>
</comment>
<evidence type="ECO:0000256" key="1">
    <source>
        <dbReference type="SAM" id="MobiDB-lite"/>
    </source>
</evidence>
<feature type="region of interest" description="Disordered" evidence="1">
    <location>
        <begin position="90"/>
        <end position="148"/>
    </location>
</feature>
<feature type="compositionally biased region" description="Polar residues" evidence="1">
    <location>
        <begin position="1"/>
        <end position="13"/>
    </location>
</feature>
<name>A0AAW9S8N8_9RHOB</name>
<reference evidence="2 3" key="1">
    <citation type="submission" date="2024-05" db="EMBL/GenBank/DDBJ databases">
        <title>Genome sequence of Ponticoccus litoralis KCCM 90028.</title>
        <authorList>
            <person name="Kim J.M."/>
            <person name="Lee J.K."/>
            <person name="Choi B.J."/>
            <person name="Bayburt H."/>
            <person name="Baek J.H."/>
            <person name="Jeon C.O."/>
        </authorList>
    </citation>
    <scope>NUCLEOTIDE SEQUENCE [LARGE SCALE GENOMIC DNA]</scope>
    <source>
        <strain evidence="2 3">KCCM 90028</strain>
    </source>
</reference>
<organism evidence="2 3">
    <name type="scientific">Ponticoccus litoralis</name>
    <dbReference type="NCBI Taxonomy" id="422297"/>
    <lineage>
        <taxon>Bacteria</taxon>
        <taxon>Pseudomonadati</taxon>
        <taxon>Pseudomonadota</taxon>
        <taxon>Alphaproteobacteria</taxon>
        <taxon>Rhodobacterales</taxon>
        <taxon>Roseobacteraceae</taxon>
        <taxon>Ponticoccus</taxon>
    </lineage>
</organism>
<dbReference type="RefSeq" id="WP_347165522.1">
    <property type="nucleotide sequence ID" value="NZ_JBDNCH010000002.1"/>
</dbReference>
<gene>
    <name evidence="2" type="ORF">ABFB10_04060</name>
</gene>
<evidence type="ECO:0000313" key="3">
    <source>
        <dbReference type="Proteomes" id="UP001428774"/>
    </source>
</evidence>
<evidence type="ECO:0000313" key="2">
    <source>
        <dbReference type="EMBL" id="MEN9060329.1"/>
    </source>
</evidence>
<dbReference type="AlphaFoldDB" id="A0AAW9S8N8"/>
<feature type="region of interest" description="Disordered" evidence="1">
    <location>
        <begin position="1"/>
        <end position="70"/>
    </location>
</feature>